<protein>
    <recommendedName>
        <fullName evidence="3">Type II toxin-antitoxin system RelB/DinJ family antitoxin</fullName>
    </recommendedName>
</protein>
<gene>
    <name evidence="1" type="ORF">HEQ44_03245</name>
</gene>
<dbReference type="RefSeq" id="WP_168848903.1">
    <property type="nucleotide sequence ID" value="NZ_JAAVSD010000006.1"/>
</dbReference>
<proteinExistence type="predicted"/>
<evidence type="ECO:0000313" key="2">
    <source>
        <dbReference type="Proteomes" id="UP000707477"/>
    </source>
</evidence>
<evidence type="ECO:0000313" key="1">
    <source>
        <dbReference type="EMBL" id="NLR29194.1"/>
    </source>
</evidence>
<sequence>MDNQKKQVSNPKSQRLNIHVNGELKNESQAIYQQLGLDMSTAVTLFLKQSTADKGIPCFAPVLKMITVTRQNKLAR</sequence>
<name>A0ABX1L4F1_9LACO</name>
<organism evidence="1 2">
    <name type="scientific">Levilactobacillus tujiorum</name>
    <dbReference type="NCBI Taxonomy" id="2912243"/>
    <lineage>
        <taxon>Bacteria</taxon>
        <taxon>Bacillati</taxon>
        <taxon>Bacillota</taxon>
        <taxon>Bacilli</taxon>
        <taxon>Lactobacillales</taxon>
        <taxon>Lactobacillaceae</taxon>
        <taxon>Levilactobacillus</taxon>
    </lineage>
</organism>
<dbReference type="EMBL" id="JAAVSD010000006">
    <property type="protein sequence ID" value="NLR29194.1"/>
    <property type="molecule type" value="Genomic_DNA"/>
</dbReference>
<dbReference type="InterPro" id="IPR007337">
    <property type="entry name" value="RelB/DinJ"/>
</dbReference>
<dbReference type="Proteomes" id="UP000707477">
    <property type="component" value="Unassembled WGS sequence"/>
</dbReference>
<dbReference type="InterPro" id="IPR013321">
    <property type="entry name" value="Arc_rbn_hlx_hlx"/>
</dbReference>
<evidence type="ECO:0008006" key="3">
    <source>
        <dbReference type="Google" id="ProtNLM"/>
    </source>
</evidence>
<accession>A0ABX1L4F1</accession>
<comment type="caution">
    <text evidence="1">The sequence shown here is derived from an EMBL/GenBank/DDBJ whole genome shotgun (WGS) entry which is preliminary data.</text>
</comment>
<keyword evidence="2" id="KW-1185">Reference proteome</keyword>
<dbReference type="Pfam" id="PF04221">
    <property type="entry name" value="RelB"/>
    <property type="match status" value="1"/>
</dbReference>
<reference evidence="1 2" key="1">
    <citation type="submission" date="2020-03" db="EMBL/GenBank/DDBJ databases">
        <authorList>
            <person name="Zhang Z."/>
            <person name="Guo Z."/>
            <person name="Hou Q."/>
            <person name="Shen X."/>
        </authorList>
    </citation>
    <scope>NUCLEOTIDE SEQUENCE [LARGE SCALE GENOMIC DNA]</scope>
    <source>
        <strain evidence="1 2">HBUAS51329</strain>
    </source>
</reference>
<dbReference type="Gene3D" id="1.10.1220.10">
    <property type="entry name" value="Met repressor-like"/>
    <property type="match status" value="1"/>
</dbReference>